<gene>
    <name evidence="2" type="ORF">B5807_00310</name>
</gene>
<protein>
    <recommendedName>
        <fullName evidence="4">Rhodanese domain-containing protein</fullName>
    </recommendedName>
</protein>
<organism evidence="2 3">
    <name type="scientific">Epicoccum nigrum</name>
    <name type="common">Soil fungus</name>
    <name type="synonym">Epicoccum purpurascens</name>
    <dbReference type="NCBI Taxonomy" id="105696"/>
    <lineage>
        <taxon>Eukaryota</taxon>
        <taxon>Fungi</taxon>
        <taxon>Dikarya</taxon>
        <taxon>Ascomycota</taxon>
        <taxon>Pezizomycotina</taxon>
        <taxon>Dothideomycetes</taxon>
        <taxon>Pleosporomycetidae</taxon>
        <taxon>Pleosporales</taxon>
        <taxon>Pleosporineae</taxon>
        <taxon>Didymellaceae</taxon>
        <taxon>Epicoccum</taxon>
    </lineage>
</organism>
<name>A0A1Y2MEB9_EPING</name>
<sequence length="116" mass="12245">MGGYSAAIIFGLTWAVGGAVAASERWWSARDRNCAGILIVDARDEEGLEDGGGVEEDMNDGKGKDGALAKISAGLQGIGIPRLVVRRAGRYAAKIGLSSMEAIVQERSRVLRTRPT</sequence>
<keyword evidence="3" id="KW-1185">Reference proteome</keyword>
<feature type="chain" id="PRO_5013231734" description="Rhodanese domain-containing protein" evidence="1">
    <location>
        <begin position="22"/>
        <end position="116"/>
    </location>
</feature>
<dbReference type="InParanoid" id="A0A1Y2MEB9"/>
<evidence type="ECO:0000256" key="1">
    <source>
        <dbReference type="SAM" id="SignalP"/>
    </source>
</evidence>
<dbReference type="EMBL" id="KZ107838">
    <property type="protein sequence ID" value="OSS54483.1"/>
    <property type="molecule type" value="Genomic_DNA"/>
</dbReference>
<accession>A0A1Y2MEB9</accession>
<evidence type="ECO:0000313" key="3">
    <source>
        <dbReference type="Proteomes" id="UP000193240"/>
    </source>
</evidence>
<proteinExistence type="predicted"/>
<feature type="signal peptide" evidence="1">
    <location>
        <begin position="1"/>
        <end position="21"/>
    </location>
</feature>
<dbReference type="Proteomes" id="UP000193240">
    <property type="component" value="Unassembled WGS sequence"/>
</dbReference>
<dbReference type="AlphaFoldDB" id="A0A1Y2MEB9"/>
<evidence type="ECO:0000313" key="2">
    <source>
        <dbReference type="EMBL" id="OSS54483.1"/>
    </source>
</evidence>
<reference evidence="2 3" key="1">
    <citation type="journal article" date="2017" name="Genome Announc.">
        <title>Genome sequence of the saprophytic ascomycete Epicoccum nigrum ICMP 19927 strain isolated from New Zealand.</title>
        <authorList>
            <person name="Fokin M."/>
            <person name="Fleetwood D."/>
            <person name="Weir B.S."/>
            <person name="Villas-Boas S.G."/>
        </authorList>
    </citation>
    <scope>NUCLEOTIDE SEQUENCE [LARGE SCALE GENOMIC DNA]</scope>
    <source>
        <strain evidence="2 3">ICMP 19927</strain>
    </source>
</reference>
<evidence type="ECO:0008006" key="4">
    <source>
        <dbReference type="Google" id="ProtNLM"/>
    </source>
</evidence>
<keyword evidence="1" id="KW-0732">Signal</keyword>